<reference evidence="1" key="1">
    <citation type="submission" date="2018-02" db="EMBL/GenBank/DDBJ databases">
        <title>Rhizophora mucronata_Transcriptome.</title>
        <authorList>
            <person name="Meera S.P."/>
            <person name="Sreeshan A."/>
            <person name="Augustine A."/>
        </authorList>
    </citation>
    <scope>NUCLEOTIDE SEQUENCE</scope>
    <source>
        <tissue evidence="1">Leaf</tissue>
    </source>
</reference>
<name>A0A2P2IP90_RHIMU</name>
<dbReference type="AlphaFoldDB" id="A0A2P2IP90"/>
<sequence>MELFAFLNPNNVFLNNIEALVLYMHFDMHMGPMSLELF</sequence>
<protein>
    <submittedName>
        <fullName evidence="1">Uncharacterized protein</fullName>
    </submittedName>
</protein>
<organism evidence="1">
    <name type="scientific">Rhizophora mucronata</name>
    <name type="common">Asiatic mangrove</name>
    <dbReference type="NCBI Taxonomy" id="61149"/>
    <lineage>
        <taxon>Eukaryota</taxon>
        <taxon>Viridiplantae</taxon>
        <taxon>Streptophyta</taxon>
        <taxon>Embryophyta</taxon>
        <taxon>Tracheophyta</taxon>
        <taxon>Spermatophyta</taxon>
        <taxon>Magnoliopsida</taxon>
        <taxon>eudicotyledons</taxon>
        <taxon>Gunneridae</taxon>
        <taxon>Pentapetalae</taxon>
        <taxon>rosids</taxon>
        <taxon>fabids</taxon>
        <taxon>Malpighiales</taxon>
        <taxon>Rhizophoraceae</taxon>
        <taxon>Rhizophora</taxon>
    </lineage>
</organism>
<proteinExistence type="predicted"/>
<evidence type="ECO:0000313" key="1">
    <source>
        <dbReference type="EMBL" id="MBW83026.1"/>
    </source>
</evidence>
<dbReference type="EMBL" id="GGEC01002543">
    <property type="protein sequence ID" value="MBW83026.1"/>
    <property type="molecule type" value="Transcribed_RNA"/>
</dbReference>
<accession>A0A2P2IP90</accession>